<keyword evidence="2" id="KW-0732">Signal</keyword>
<evidence type="ECO:0000313" key="3">
    <source>
        <dbReference type="EMBL" id="KAL2818518.1"/>
    </source>
</evidence>
<evidence type="ECO:0000256" key="1">
    <source>
        <dbReference type="SAM" id="MobiDB-lite"/>
    </source>
</evidence>
<organism evidence="3 4">
    <name type="scientific">Aspergillus cavernicola</name>
    <dbReference type="NCBI Taxonomy" id="176166"/>
    <lineage>
        <taxon>Eukaryota</taxon>
        <taxon>Fungi</taxon>
        <taxon>Dikarya</taxon>
        <taxon>Ascomycota</taxon>
        <taxon>Pezizomycotina</taxon>
        <taxon>Eurotiomycetes</taxon>
        <taxon>Eurotiomycetidae</taxon>
        <taxon>Eurotiales</taxon>
        <taxon>Aspergillaceae</taxon>
        <taxon>Aspergillus</taxon>
        <taxon>Aspergillus subgen. Nidulantes</taxon>
    </lineage>
</organism>
<feature type="region of interest" description="Disordered" evidence="1">
    <location>
        <begin position="203"/>
        <end position="243"/>
    </location>
</feature>
<feature type="non-terminal residue" evidence="3">
    <location>
        <position position="243"/>
    </location>
</feature>
<feature type="signal peptide" evidence="2">
    <location>
        <begin position="1"/>
        <end position="19"/>
    </location>
</feature>
<accession>A0ABR4HV01</accession>
<sequence length="243" mass="26261">MKSLHGAIPLAVLAATARAHVPVIGGSGGTDIGNHASIPTENTFSSSVDEDYQDDHSVDIDETTIIKPGRPKRDNRGDAFPQVPVKPTTLIGGPSGIDVGNTVDIPTLNEFSSSITESYTDDHSVDIDVTTIIKPYHRQKHPAVGFHHPMHQARNEGPSNVIGPNSFDSGNSFDATSYNSFDTDTNVSVDDDHSVKINSYEVIAPGGHDHDHHDHHEQPHYEGQEEEQPSKPAFYPQPEAPAP</sequence>
<evidence type="ECO:0000256" key="2">
    <source>
        <dbReference type="SAM" id="SignalP"/>
    </source>
</evidence>
<proteinExistence type="predicted"/>
<reference evidence="3 4" key="1">
    <citation type="submission" date="2024-07" db="EMBL/GenBank/DDBJ databases">
        <title>Section-level genome sequencing and comparative genomics of Aspergillus sections Usti and Cavernicolus.</title>
        <authorList>
            <consortium name="Lawrence Berkeley National Laboratory"/>
            <person name="Nybo J.L."/>
            <person name="Vesth T.C."/>
            <person name="Theobald S."/>
            <person name="Frisvad J.C."/>
            <person name="Larsen T.O."/>
            <person name="Kjaerboelling I."/>
            <person name="Rothschild-Mancinelli K."/>
            <person name="Lyhne E.K."/>
            <person name="Kogle M.E."/>
            <person name="Barry K."/>
            <person name="Clum A."/>
            <person name="Na H."/>
            <person name="Ledsgaard L."/>
            <person name="Lin J."/>
            <person name="Lipzen A."/>
            <person name="Kuo A."/>
            <person name="Riley R."/>
            <person name="Mondo S."/>
            <person name="LaButti K."/>
            <person name="Haridas S."/>
            <person name="Pangalinan J."/>
            <person name="Salamov A.A."/>
            <person name="Simmons B.A."/>
            <person name="Magnuson J.K."/>
            <person name="Chen J."/>
            <person name="Drula E."/>
            <person name="Henrissat B."/>
            <person name="Wiebenga A."/>
            <person name="Lubbers R.J."/>
            <person name="Gomes A.C."/>
            <person name="Makela M.R."/>
            <person name="Stajich J."/>
            <person name="Grigoriev I.V."/>
            <person name="Mortensen U.H."/>
            <person name="De vries R.P."/>
            <person name="Baker S.E."/>
            <person name="Andersen M.R."/>
        </authorList>
    </citation>
    <scope>NUCLEOTIDE SEQUENCE [LARGE SCALE GENOMIC DNA]</scope>
    <source>
        <strain evidence="3 4">CBS 600.67</strain>
    </source>
</reference>
<feature type="chain" id="PRO_5045517059" evidence="2">
    <location>
        <begin position="20"/>
        <end position="243"/>
    </location>
</feature>
<comment type="caution">
    <text evidence="3">The sequence shown here is derived from an EMBL/GenBank/DDBJ whole genome shotgun (WGS) entry which is preliminary data.</text>
</comment>
<dbReference type="Proteomes" id="UP001610335">
    <property type="component" value="Unassembled WGS sequence"/>
</dbReference>
<name>A0ABR4HV01_9EURO</name>
<feature type="region of interest" description="Disordered" evidence="1">
    <location>
        <begin position="66"/>
        <end position="94"/>
    </location>
</feature>
<dbReference type="EMBL" id="JBFXLS010000083">
    <property type="protein sequence ID" value="KAL2818518.1"/>
    <property type="molecule type" value="Genomic_DNA"/>
</dbReference>
<gene>
    <name evidence="3" type="ORF">BDW59DRAFT_165466</name>
</gene>
<keyword evidence="4" id="KW-1185">Reference proteome</keyword>
<protein>
    <submittedName>
        <fullName evidence="3">Uncharacterized protein</fullName>
    </submittedName>
</protein>
<evidence type="ECO:0000313" key="4">
    <source>
        <dbReference type="Proteomes" id="UP001610335"/>
    </source>
</evidence>
<feature type="compositionally biased region" description="Basic and acidic residues" evidence="1">
    <location>
        <begin position="207"/>
        <end position="223"/>
    </location>
</feature>